<dbReference type="EMBL" id="OX365700">
    <property type="protein sequence ID" value="CAI4032268.1"/>
    <property type="molecule type" value="Genomic_DNA"/>
</dbReference>
<dbReference type="InterPro" id="IPR028098">
    <property type="entry name" value="Glyco_trans_4-like_N"/>
</dbReference>
<keyword evidence="7" id="KW-1185">Reference proteome</keyword>
<evidence type="ECO:0000313" key="7">
    <source>
        <dbReference type="Proteomes" id="UP001179121"/>
    </source>
</evidence>
<accession>A0AA86T8I5</accession>
<name>A0AA86T8I5_9BACT</name>
<evidence type="ECO:0000256" key="3">
    <source>
        <dbReference type="ARBA" id="ARBA00022679"/>
    </source>
</evidence>
<dbReference type="CDD" id="cd03808">
    <property type="entry name" value="GT4_CapM-like"/>
    <property type="match status" value="1"/>
</dbReference>
<dbReference type="KEGG" id="nti:DNFV4_02697"/>
<reference evidence="6" key="1">
    <citation type="submission" date="2022-10" db="EMBL/GenBank/DDBJ databases">
        <authorList>
            <person name="Koch H."/>
        </authorList>
    </citation>
    <scope>NUCLEOTIDE SEQUENCE</scope>
    <source>
        <strain evidence="6">DNF</strain>
    </source>
</reference>
<dbReference type="GO" id="GO:0016757">
    <property type="term" value="F:glycosyltransferase activity"/>
    <property type="evidence" value="ECO:0007669"/>
    <property type="project" value="UniProtKB-KW"/>
</dbReference>
<gene>
    <name evidence="6" type="ORF">DNFV4_02697</name>
</gene>
<dbReference type="AlphaFoldDB" id="A0AA86T8I5"/>
<evidence type="ECO:0000313" key="6">
    <source>
        <dbReference type="EMBL" id="CAI4032268.1"/>
    </source>
</evidence>
<dbReference type="PANTHER" id="PTHR12526:SF640">
    <property type="entry name" value="COLANIC ACID BIOSYNTHESIS GLYCOSYLTRANSFERASE WCAL-RELATED"/>
    <property type="match status" value="1"/>
</dbReference>
<evidence type="ECO:0000259" key="4">
    <source>
        <dbReference type="Pfam" id="PF00534"/>
    </source>
</evidence>
<evidence type="ECO:0000256" key="1">
    <source>
        <dbReference type="ARBA" id="ARBA00009481"/>
    </source>
</evidence>
<dbReference type="InterPro" id="IPR001296">
    <property type="entry name" value="Glyco_trans_1"/>
</dbReference>
<dbReference type="RefSeq" id="WP_289269007.1">
    <property type="nucleotide sequence ID" value="NZ_OX365700.1"/>
</dbReference>
<protein>
    <submittedName>
        <fullName evidence="6">Glycosyltransferase family 4 protein</fullName>
    </submittedName>
</protein>
<sequence>MAPYSVIHVITRLDHGGSAENTMLTMLGHDRSHFRPMLVVGDPDRWSAQGGLEATWQQGHRLNQAGAPWIIIKDLVRHPSPIRDLKSLWALLCLFRRTKPAIVHTHTSKAGALGRIAAWLASVPVIVHTPHGHVFYGHFSRPVSWLFLQIERILALVTTHFIALTTAERDDHVVRMVGRAEDWSVIPSGIDLARFRSVEPRPDRRPVLFHCPVDSILVGTVGWLTEVKGHRRLIEAFARLAPSRPSLFLVIIGTGELHDDLAALASRLDIGDRVRFLGHRHDIAECLAALDLFVFPSQNEGMGRALIEAMAAALPVVATNVGGIPGIIEQGRTGLLVPPGDSPALAAAMAELLDDPVRAQAMGQAARESIGAEFNAAGMVRAVESVYVSCLQPASWPRTATSP</sequence>
<dbReference type="Proteomes" id="UP001179121">
    <property type="component" value="Chromosome"/>
</dbReference>
<dbReference type="SUPFAM" id="SSF53756">
    <property type="entry name" value="UDP-Glycosyltransferase/glycogen phosphorylase"/>
    <property type="match status" value="1"/>
</dbReference>
<keyword evidence="2" id="KW-0328">Glycosyltransferase</keyword>
<dbReference type="Gene3D" id="3.40.50.2000">
    <property type="entry name" value="Glycogen Phosphorylase B"/>
    <property type="match status" value="2"/>
</dbReference>
<evidence type="ECO:0000259" key="5">
    <source>
        <dbReference type="Pfam" id="PF13579"/>
    </source>
</evidence>
<organism evidence="6 7">
    <name type="scientific">Nitrospira tepida</name>
    <dbReference type="NCBI Taxonomy" id="2973512"/>
    <lineage>
        <taxon>Bacteria</taxon>
        <taxon>Pseudomonadati</taxon>
        <taxon>Nitrospirota</taxon>
        <taxon>Nitrospiria</taxon>
        <taxon>Nitrospirales</taxon>
        <taxon>Nitrospiraceae</taxon>
        <taxon>Nitrospira</taxon>
    </lineage>
</organism>
<keyword evidence="3" id="KW-0808">Transferase</keyword>
<feature type="domain" description="Glycosyltransferase subfamily 4-like N-terminal" evidence="5">
    <location>
        <begin position="57"/>
        <end position="189"/>
    </location>
</feature>
<dbReference type="PANTHER" id="PTHR12526">
    <property type="entry name" value="GLYCOSYLTRANSFERASE"/>
    <property type="match status" value="1"/>
</dbReference>
<proteinExistence type="inferred from homology"/>
<comment type="similarity">
    <text evidence="1">Belongs to the glycosyltransferase group 1 family. Glycosyltransferase 4 subfamily.</text>
</comment>
<feature type="domain" description="Glycosyl transferase family 1" evidence="4">
    <location>
        <begin position="214"/>
        <end position="368"/>
    </location>
</feature>
<dbReference type="Pfam" id="PF00534">
    <property type="entry name" value="Glycos_transf_1"/>
    <property type="match status" value="1"/>
</dbReference>
<dbReference type="Pfam" id="PF13579">
    <property type="entry name" value="Glyco_trans_4_4"/>
    <property type="match status" value="1"/>
</dbReference>
<evidence type="ECO:0000256" key="2">
    <source>
        <dbReference type="ARBA" id="ARBA00022676"/>
    </source>
</evidence>